<dbReference type="EMBL" id="JBHSAY010000009">
    <property type="protein sequence ID" value="MFC4132302.1"/>
    <property type="molecule type" value="Genomic_DNA"/>
</dbReference>
<keyword evidence="3" id="KW-1185">Reference proteome</keyword>
<evidence type="ECO:0000256" key="1">
    <source>
        <dbReference type="SAM" id="MobiDB-lite"/>
    </source>
</evidence>
<protein>
    <submittedName>
        <fullName evidence="2">DUF6182 family protein</fullName>
    </submittedName>
</protein>
<gene>
    <name evidence="2" type="ORF">ACFOZ4_16980</name>
</gene>
<evidence type="ECO:0000313" key="2">
    <source>
        <dbReference type="EMBL" id="MFC4132302.1"/>
    </source>
</evidence>
<organism evidence="2 3">
    <name type="scientific">Hamadaea flava</name>
    <dbReference type="NCBI Taxonomy" id="1742688"/>
    <lineage>
        <taxon>Bacteria</taxon>
        <taxon>Bacillati</taxon>
        <taxon>Actinomycetota</taxon>
        <taxon>Actinomycetes</taxon>
        <taxon>Micromonosporales</taxon>
        <taxon>Micromonosporaceae</taxon>
        <taxon>Hamadaea</taxon>
    </lineage>
</organism>
<dbReference type="Proteomes" id="UP001595816">
    <property type="component" value="Unassembled WGS sequence"/>
</dbReference>
<feature type="region of interest" description="Disordered" evidence="1">
    <location>
        <begin position="22"/>
        <end position="41"/>
    </location>
</feature>
<comment type="caution">
    <text evidence="2">The sequence shown here is derived from an EMBL/GenBank/DDBJ whole genome shotgun (WGS) entry which is preliminary data.</text>
</comment>
<dbReference type="InterPro" id="IPR045754">
    <property type="entry name" value="DUF6182"/>
</dbReference>
<dbReference type="Pfam" id="PF19680">
    <property type="entry name" value="DUF6182"/>
    <property type="match status" value="1"/>
</dbReference>
<sequence length="254" mass="27505">MDEQQLLGRLLLAHYERVSRGLADDAEPTAPPTPRTVPMAPMAPTMTGYRVSAVIGTFDLRTFVTGALGFAAAVPEPARDPWYRSFTRAVFFAGNPDSVARRFPCDHVTDGIAWLGPAPDDPKSALSRGLKLLRAPAPCTSLPGTLTITVPGPPGEPTAATGNRHRLDIAVGGVTVAEYLVHVHHVLCEAVLRRTLRPGDELTIAHVDRLTVDEHLATATHLRISDDPHQTGNRRLYARLTSDVPTHLRETADD</sequence>
<proteinExistence type="predicted"/>
<reference evidence="3" key="1">
    <citation type="journal article" date="2019" name="Int. J. Syst. Evol. Microbiol.">
        <title>The Global Catalogue of Microorganisms (GCM) 10K type strain sequencing project: providing services to taxonomists for standard genome sequencing and annotation.</title>
        <authorList>
            <consortium name="The Broad Institute Genomics Platform"/>
            <consortium name="The Broad Institute Genome Sequencing Center for Infectious Disease"/>
            <person name="Wu L."/>
            <person name="Ma J."/>
        </authorList>
    </citation>
    <scope>NUCLEOTIDE SEQUENCE [LARGE SCALE GENOMIC DNA]</scope>
    <source>
        <strain evidence="3">CGMCC 4.7289</strain>
    </source>
</reference>
<accession>A0ABV8LMS0</accession>
<dbReference type="RefSeq" id="WP_253753485.1">
    <property type="nucleotide sequence ID" value="NZ_JAMZDZ010000001.1"/>
</dbReference>
<evidence type="ECO:0000313" key="3">
    <source>
        <dbReference type="Proteomes" id="UP001595816"/>
    </source>
</evidence>
<name>A0ABV8LMS0_9ACTN</name>